<evidence type="ECO:0000313" key="3">
    <source>
        <dbReference type="Proteomes" id="UP000290649"/>
    </source>
</evidence>
<keyword evidence="3" id="KW-1185">Reference proteome</keyword>
<accession>A0A4Q0VY82</accession>
<dbReference type="EMBL" id="QOUX01000001">
    <property type="protein sequence ID" value="RXJ04372.1"/>
    <property type="molecule type" value="Genomic_DNA"/>
</dbReference>
<reference evidence="2 3" key="1">
    <citation type="journal article" date="2019" name="Int. J. Syst. Evol. Microbiol.">
        <title>Anaerobacillus alkaliphilus sp. nov., a novel alkaliphilic and moderately halophilic bacterium.</title>
        <authorList>
            <person name="Borsodi A.K."/>
            <person name="Aszalos J.M."/>
            <person name="Bihari P."/>
            <person name="Nagy I."/>
            <person name="Schumann P."/>
            <person name="Sproer C."/>
            <person name="Kovacs A.L."/>
            <person name="Boka K."/>
            <person name="Dobosy P."/>
            <person name="Ovari M."/>
            <person name="Szili-Kovacs T."/>
            <person name="Toth E."/>
        </authorList>
    </citation>
    <scope>NUCLEOTIDE SEQUENCE [LARGE SCALE GENOMIC DNA]</scope>
    <source>
        <strain evidence="2 3">B16-10</strain>
    </source>
</reference>
<dbReference type="Pfam" id="PF24722">
    <property type="entry name" value="DUF7674"/>
    <property type="match status" value="1"/>
</dbReference>
<dbReference type="InterPro" id="IPR056091">
    <property type="entry name" value="DUF7674"/>
</dbReference>
<dbReference type="AlphaFoldDB" id="A0A4Q0VY82"/>
<evidence type="ECO:0000259" key="1">
    <source>
        <dbReference type="Pfam" id="PF24722"/>
    </source>
</evidence>
<dbReference type="OrthoDB" id="2878670at2"/>
<gene>
    <name evidence="2" type="ORF">DS745_03025</name>
</gene>
<proteinExistence type="predicted"/>
<organism evidence="2 3">
    <name type="scientific">Anaerobacillus alkaliphilus</name>
    <dbReference type="NCBI Taxonomy" id="1548597"/>
    <lineage>
        <taxon>Bacteria</taxon>
        <taxon>Bacillati</taxon>
        <taxon>Bacillota</taxon>
        <taxon>Bacilli</taxon>
        <taxon>Bacillales</taxon>
        <taxon>Bacillaceae</taxon>
        <taxon>Anaerobacillus</taxon>
    </lineage>
</organism>
<evidence type="ECO:0000313" key="2">
    <source>
        <dbReference type="EMBL" id="RXJ04372.1"/>
    </source>
</evidence>
<dbReference type="RefSeq" id="WP_129076718.1">
    <property type="nucleotide sequence ID" value="NZ_QOUX01000001.1"/>
</dbReference>
<protein>
    <recommendedName>
        <fullName evidence="1">DUF7674 domain-containing protein</fullName>
    </recommendedName>
</protein>
<name>A0A4Q0VY82_9BACI</name>
<sequence length="121" mass="14242">MNREKLTEYFLKNFPEYEATLKEHLDDYGELLAHVFYGDTICVKLIELLKDDTDNEEEIKKIFLLLEKMAVEGDIDVKEVLQVSILEVLGDDKDLLEKSYKYMGDKTNIASDEIERFWGRK</sequence>
<feature type="domain" description="DUF7674" evidence="1">
    <location>
        <begin position="8"/>
        <end position="119"/>
    </location>
</feature>
<comment type="caution">
    <text evidence="2">The sequence shown here is derived from an EMBL/GenBank/DDBJ whole genome shotgun (WGS) entry which is preliminary data.</text>
</comment>
<dbReference type="Proteomes" id="UP000290649">
    <property type="component" value="Unassembled WGS sequence"/>
</dbReference>